<comment type="caution">
    <text evidence="3">The sequence shown here is derived from an EMBL/GenBank/DDBJ whole genome shotgun (WGS) entry which is preliminary data.</text>
</comment>
<evidence type="ECO:0000256" key="1">
    <source>
        <dbReference type="SAM" id="MobiDB-lite"/>
    </source>
</evidence>
<keyword evidence="4" id="KW-1185">Reference proteome</keyword>
<name>A0A8S0XIG7_CYCAE</name>
<evidence type="ECO:0000313" key="3">
    <source>
        <dbReference type="EMBL" id="CAA7263529.1"/>
    </source>
</evidence>
<organism evidence="3 4">
    <name type="scientific">Cyclocybe aegerita</name>
    <name type="common">Black poplar mushroom</name>
    <name type="synonym">Agrocybe aegerita</name>
    <dbReference type="NCBI Taxonomy" id="1973307"/>
    <lineage>
        <taxon>Eukaryota</taxon>
        <taxon>Fungi</taxon>
        <taxon>Dikarya</taxon>
        <taxon>Basidiomycota</taxon>
        <taxon>Agaricomycotina</taxon>
        <taxon>Agaricomycetes</taxon>
        <taxon>Agaricomycetidae</taxon>
        <taxon>Agaricales</taxon>
        <taxon>Agaricineae</taxon>
        <taxon>Bolbitiaceae</taxon>
        <taxon>Cyclocybe</taxon>
    </lineage>
</organism>
<dbReference type="InterPro" id="IPR058913">
    <property type="entry name" value="Integrase_dom_put"/>
</dbReference>
<evidence type="ECO:0000313" key="4">
    <source>
        <dbReference type="Proteomes" id="UP000467700"/>
    </source>
</evidence>
<feature type="region of interest" description="Disordered" evidence="1">
    <location>
        <begin position="134"/>
        <end position="246"/>
    </location>
</feature>
<dbReference type="EMBL" id="CACVBS010000040">
    <property type="protein sequence ID" value="CAA7263529.1"/>
    <property type="molecule type" value="Genomic_DNA"/>
</dbReference>
<dbReference type="AlphaFoldDB" id="A0A8S0XIG7"/>
<feature type="domain" description="Integrase core" evidence="2">
    <location>
        <begin position="14"/>
        <end position="105"/>
    </location>
</feature>
<protein>
    <recommendedName>
        <fullName evidence="2">Integrase core domain-containing protein</fullName>
    </recommendedName>
</protein>
<feature type="compositionally biased region" description="Acidic residues" evidence="1">
    <location>
        <begin position="202"/>
        <end position="227"/>
    </location>
</feature>
<proteinExistence type="predicted"/>
<feature type="compositionally biased region" description="Acidic residues" evidence="1">
    <location>
        <begin position="138"/>
        <end position="150"/>
    </location>
</feature>
<sequence>MFLDAVVENGVPSHGSSVFNTRIERLWVEVGQQFACQWCVFFLQLERDHQLDCTDPTHLWLVQHLFLAAINDDCTQFKHTWNVHPISGEGHHNSPNVLEFLGMLDAGYYDECEGLTLEEITEYYGCYGGTVLGGPDEGSAEEEVDSDSNDDSARGGDLASMDEEEDDEQRKPMDISDEDQQSGSSERDSDAISGDEDRPMDEGGDQDDGQDDLDAEGEVLMDLDDFPDGLPPEQEPDLDAIIHEES</sequence>
<dbReference type="Pfam" id="PF24764">
    <property type="entry name" value="rva_4"/>
    <property type="match status" value="1"/>
</dbReference>
<gene>
    <name evidence="3" type="ORF">AAE3_LOCUS5915</name>
</gene>
<reference evidence="3 4" key="1">
    <citation type="submission" date="2020-01" db="EMBL/GenBank/DDBJ databases">
        <authorList>
            <person name="Gupta K D."/>
        </authorList>
    </citation>
    <scope>NUCLEOTIDE SEQUENCE [LARGE SCALE GENOMIC DNA]</scope>
</reference>
<dbReference type="OrthoDB" id="3353107at2759"/>
<evidence type="ECO:0000259" key="2">
    <source>
        <dbReference type="Pfam" id="PF24764"/>
    </source>
</evidence>
<accession>A0A8S0XIG7</accession>
<dbReference type="Proteomes" id="UP000467700">
    <property type="component" value="Unassembled WGS sequence"/>
</dbReference>
<feature type="compositionally biased region" description="Basic and acidic residues" evidence="1">
    <location>
        <begin position="185"/>
        <end position="201"/>
    </location>
</feature>